<gene>
    <name evidence="2" type="ORF">PR048_017881</name>
</gene>
<protein>
    <submittedName>
        <fullName evidence="2">Uncharacterized protein</fullName>
    </submittedName>
</protein>
<organism evidence="2 3">
    <name type="scientific">Dryococelus australis</name>
    <dbReference type="NCBI Taxonomy" id="614101"/>
    <lineage>
        <taxon>Eukaryota</taxon>
        <taxon>Metazoa</taxon>
        <taxon>Ecdysozoa</taxon>
        <taxon>Arthropoda</taxon>
        <taxon>Hexapoda</taxon>
        <taxon>Insecta</taxon>
        <taxon>Pterygota</taxon>
        <taxon>Neoptera</taxon>
        <taxon>Polyneoptera</taxon>
        <taxon>Phasmatodea</taxon>
        <taxon>Verophasmatodea</taxon>
        <taxon>Anareolatae</taxon>
        <taxon>Phasmatidae</taxon>
        <taxon>Eurycanthinae</taxon>
        <taxon>Dryococelus</taxon>
    </lineage>
</organism>
<sequence length="387" mass="42664">MQHHELTSREDMDSIPGSQFSEITSGECIELSVGRFLPSHNWTRYWFCPLVEEYTMCIQVADLPRCSRLVRHKSGVREAMCSNPGWWHVSAVFASHVGGHLKNEPEAVSHNPHQLWGRLSTGCKTPVFSSPLLLIVRPGLENRYVNTDRDWIEHDIAYYVMTRRVFAFAIVCSRGENCRWRNTCLRDVSKSESMPTPSPLAADGSRRAPSSLTPARTEIHGRSRVGGDRGDVCIYKWRRACCKGGPASLESVWKDHPARTFPEPSCVNNRAGRASARQQGLIVPRHVTGICVLYIPSSLIFPSSSLSRGRGDVAAGALASHQGEPGSIPGLVAPRYPHSGDRARPCRCSAGFLGVLPFSAPLHFGAAHYSPGFTLIGFQDPDVKTPP</sequence>
<evidence type="ECO:0000313" key="3">
    <source>
        <dbReference type="Proteomes" id="UP001159363"/>
    </source>
</evidence>
<dbReference type="EMBL" id="JARBHB010000006">
    <property type="protein sequence ID" value="KAJ8881400.1"/>
    <property type="molecule type" value="Genomic_DNA"/>
</dbReference>
<feature type="compositionally biased region" description="Basic and acidic residues" evidence="1">
    <location>
        <begin position="217"/>
        <end position="226"/>
    </location>
</feature>
<comment type="caution">
    <text evidence="2">The sequence shown here is derived from an EMBL/GenBank/DDBJ whole genome shotgun (WGS) entry which is preliminary data.</text>
</comment>
<accession>A0ABQ9HAS4</accession>
<reference evidence="2 3" key="1">
    <citation type="submission" date="2023-02" db="EMBL/GenBank/DDBJ databases">
        <title>LHISI_Scaffold_Assembly.</title>
        <authorList>
            <person name="Stuart O.P."/>
            <person name="Cleave R."/>
            <person name="Magrath M.J.L."/>
            <person name="Mikheyev A.S."/>
        </authorList>
    </citation>
    <scope>NUCLEOTIDE SEQUENCE [LARGE SCALE GENOMIC DNA]</scope>
    <source>
        <strain evidence="2">Daus_M_001</strain>
        <tissue evidence="2">Leg muscle</tissue>
    </source>
</reference>
<proteinExistence type="predicted"/>
<feature type="region of interest" description="Disordered" evidence="1">
    <location>
        <begin position="189"/>
        <end position="226"/>
    </location>
</feature>
<dbReference type="Proteomes" id="UP001159363">
    <property type="component" value="Chromosome 5"/>
</dbReference>
<evidence type="ECO:0000256" key="1">
    <source>
        <dbReference type="SAM" id="MobiDB-lite"/>
    </source>
</evidence>
<keyword evidence="3" id="KW-1185">Reference proteome</keyword>
<evidence type="ECO:0000313" key="2">
    <source>
        <dbReference type="EMBL" id="KAJ8881400.1"/>
    </source>
</evidence>
<name>A0ABQ9HAS4_9NEOP</name>